<evidence type="ECO:0008006" key="3">
    <source>
        <dbReference type="Google" id="ProtNLM"/>
    </source>
</evidence>
<evidence type="ECO:0000313" key="2">
    <source>
        <dbReference type="Proteomes" id="UP001156629"/>
    </source>
</evidence>
<dbReference type="GeneID" id="76195741"/>
<accession>A0ABQ5WNW6</accession>
<dbReference type="Proteomes" id="UP001156629">
    <property type="component" value="Unassembled WGS sequence"/>
</dbReference>
<protein>
    <recommendedName>
        <fullName evidence="3">Tail fiber protein</fullName>
    </recommendedName>
</protein>
<organism evidence="1 2">
    <name type="scientific">Gluconobacter kondonii</name>
    <dbReference type="NCBI Taxonomy" id="941463"/>
    <lineage>
        <taxon>Bacteria</taxon>
        <taxon>Pseudomonadati</taxon>
        <taxon>Pseudomonadota</taxon>
        <taxon>Alphaproteobacteria</taxon>
        <taxon>Acetobacterales</taxon>
        <taxon>Acetobacteraceae</taxon>
        <taxon>Gluconobacter</taxon>
    </lineage>
</organism>
<sequence>MFNKTYQDPNPAIGQQGTKLTTTDMNTIVSELNAILTSHGVNPDNSSGQISNLLNKTFAPLNSPTLTGTPLTSQPGSSAPANQIATVDYVNQKAMQATVGFTPVQQGGGDWMANNKVYIGWTGSELIAQVDQTQLGGFVFQQEDDNTYGIRKIGFNHVAGTTSAQDSSGTWHYLAEQNWVQGQYLPLIGGEISGSLKVDQSATIGGISLQQDSSTSAHVISNAGDHYYHSISLDNDIYRTDATTWSQGTGNIMTFTDFSGHFMFRDSSTTGDMASRVLSLAPASSTLYSPLAVSGSLTANDITTTGQATIGKALSVGASSGGTMGIELGDTTNGQNNTTYLDFHSFGVNHDFDARISASGGSASATGQASLNFQAASAIFSCPLSVSGKITAGALTTPNLTSNLSIIDNGSDWATIYLSNSGKNRWTIGKSNAAETGNNAGGDLVISAYSDSNTLLSTPLTISRNSGIVSVGTGLQVPTVSTSDNSKNAASTSFVHNYVGTITNQTLQTSSTPTFQGAFLKTLAFNNGGNSSVYQDTNQGNVVIHTNNGSDHFAIFNPDGSLNLGGNITSGQATINGAAIVNGDVRVGQGNWLYTNTIGSYNGTVAFNAGVLVNGNLSVGGEAWYQTHGNEDNGTHIATTAFAHNVANQKANDVQSWVNSQGYGTTNWVNANYVPWSSYQGDFGSSGNIWNFAYGNRMEPFQVNATDNMRVNFPQAFGSAPVAILITPAQDIDVDFAAYNWDASGFTIRVVNRGATQFSVVAFGPK</sequence>
<comment type="caution">
    <text evidence="1">The sequence shown here is derived from an EMBL/GenBank/DDBJ whole genome shotgun (WGS) entry which is preliminary data.</text>
</comment>
<dbReference type="RefSeq" id="WP_099287435.1">
    <property type="nucleotide sequence ID" value="NZ_BEWP01000017.1"/>
</dbReference>
<reference evidence="2" key="1">
    <citation type="journal article" date="2019" name="Int. J. Syst. Evol. Microbiol.">
        <title>The Global Catalogue of Microorganisms (GCM) 10K type strain sequencing project: providing services to taxonomists for standard genome sequencing and annotation.</title>
        <authorList>
            <consortium name="The Broad Institute Genomics Platform"/>
            <consortium name="The Broad Institute Genome Sequencing Center for Infectious Disease"/>
            <person name="Wu L."/>
            <person name="Ma J."/>
        </authorList>
    </citation>
    <scope>NUCLEOTIDE SEQUENCE [LARGE SCALE GENOMIC DNA]</scope>
    <source>
        <strain evidence="2">NBRC 3266</strain>
    </source>
</reference>
<keyword evidence="2" id="KW-1185">Reference proteome</keyword>
<gene>
    <name evidence="1" type="ORF">GCM10007870_08000</name>
</gene>
<proteinExistence type="predicted"/>
<name>A0ABQ5WNW6_9PROT</name>
<dbReference type="EMBL" id="BSNV01000003">
    <property type="protein sequence ID" value="GLQ65216.1"/>
    <property type="molecule type" value="Genomic_DNA"/>
</dbReference>
<evidence type="ECO:0000313" key="1">
    <source>
        <dbReference type="EMBL" id="GLQ65216.1"/>
    </source>
</evidence>